<organism evidence="2 3">
    <name type="scientific">Armillaria solidipes</name>
    <dbReference type="NCBI Taxonomy" id="1076256"/>
    <lineage>
        <taxon>Eukaryota</taxon>
        <taxon>Fungi</taxon>
        <taxon>Dikarya</taxon>
        <taxon>Basidiomycota</taxon>
        <taxon>Agaricomycotina</taxon>
        <taxon>Agaricomycetes</taxon>
        <taxon>Agaricomycetidae</taxon>
        <taxon>Agaricales</taxon>
        <taxon>Marasmiineae</taxon>
        <taxon>Physalacriaceae</taxon>
        <taxon>Armillaria</taxon>
    </lineage>
</organism>
<evidence type="ECO:0000313" key="3">
    <source>
        <dbReference type="Proteomes" id="UP000218334"/>
    </source>
</evidence>
<evidence type="ECO:0000313" key="2">
    <source>
        <dbReference type="EMBL" id="PBK67062.1"/>
    </source>
</evidence>
<accession>A0A2H3BJ54</accession>
<evidence type="ECO:0000256" key="1">
    <source>
        <dbReference type="SAM" id="Phobius"/>
    </source>
</evidence>
<name>A0A2H3BJ54_9AGAR</name>
<gene>
    <name evidence="2" type="ORF">ARMSODRAFT_337592</name>
</gene>
<feature type="transmembrane region" description="Helical" evidence="1">
    <location>
        <begin position="6"/>
        <end position="26"/>
    </location>
</feature>
<reference evidence="3" key="1">
    <citation type="journal article" date="2017" name="Nat. Ecol. Evol.">
        <title>Genome expansion and lineage-specific genetic innovations in the forest pathogenic fungi Armillaria.</title>
        <authorList>
            <person name="Sipos G."/>
            <person name="Prasanna A.N."/>
            <person name="Walter M.C."/>
            <person name="O'Connor E."/>
            <person name="Balint B."/>
            <person name="Krizsan K."/>
            <person name="Kiss B."/>
            <person name="Hess J."/>
            <person name="Varga T."/>
            <person name="Slot J."/>
            <person name="Riley R."/>
            <person name="Boka B."/>
            <person name="Rigling D."/>
            <person name="Barry K."/>
            <person name="Lee J."/>
            <person name="Mihaltcheva S."/>
            <person name="LaButti K."/>
            <person name="Lipzen A."/>
            <person name="Waldron R."/>
            <person name="Moloney N.M."/>
            <person name="Sperisen C."/>
            <person name="Kredics L."/>
            <person name="Vagvoelgyi C."/>
            <person name="Patrignani A."/>
            <person name="Fitzpatrick D."/>
            <person name="Nagy I."/>
            <person name="Doyle S."/>
            <person name="Anderson J.B."/>
            <person name="Grigoriev I.V."/>
            <person name="Gueldener U."/>
            <person name="Muensterkoetter M."/>
            <person name="Nagy L.G."/>
        </authorList>
    </citation>
    <scope>NUCLEOTIDE SEQUENCE [LARGE SCALE GENOMIC DNA]</scope>
    <source>
        <strain evidence="3">28-4</strain>
    </source>
</reference>
<keyword evidence="3" id="KW-1185">Reference proteome</keyword>
<keyword evidence="1" id="KW-0472">Membrane</keyword>
<dbReference type="Proteomes" id="UP000218334">
    <property type="component" value="Unassembled WGS sequence"/>
</dbReference>
<dbReference type="AlphaFoldDB" id="A0A2H3BJ54"/>
<sequence>MVVRPAHIYISSLCLSLFAIRLEFVFTTTYRSSILAPRTVLTLCFVVSVRNLCLYIKPAAPVFRCHGSNTI</sequence>
<keyword evidence="1" id="KW-0812">Transmembrane</keyword>
<keyword evidence="1" id="KW-1133">Transmembrane helix</keyword>
<protein>
    <submittedName>
        <fullName evidence="2">Uncharacterized protein</fullName>
    </submittedName>
</protein>
<dbReference type="EMBL" id="KZ293438">
    <property type="protein sequence ID" value="PBK67062.1"/>
    <property type="molecule type" value="Genomic_DNA"/>
</dbReference>
<proteinExistence type="predicted"/>